<organism evidence="1 2">
    <name type="scientific">Mycobacterium parmense</name>
    <dbReference type="NCBI Taxonomy" id="185642"/>
    <lineage>
        <taxon>Bacteria</taxon>
        <taxon>Bacillati</taxon>
        <taxon>Actinomycetota</taxon>
        <taxon>Actinomycetes</taxon>
        <taxon>Mycobacteriales</taxon>
        <taxon>Mycobacteriaceae</taxon>
        <taxon>Mycobacterium</taxon>
        <taxon>Mycobacterium simiae complex</taxon>
    </lineage>
</organism>
<gene>
    <name evidence="1" type="ORF">MPRM_12480</name>
</gene>
<sequence length="123" mass="14073">MPLLRRLAKGESPVHMSRNRNAMSRPIRELLSEAVFFDFQLAHDLVQRDYTGSGVDAVSLGPVRPPWAGGGACRRTRCTTTSYARKHIRIHNRKFVLRAVRRRARFRNGRFGSGGLIRQSPMW</sequence>
<keyword evidence="2" id="KW-1185">Reference proteome</keyword>
<reference evidence="1 2" key="1">
    <citation type="journal article" date="2019" name="Emerg. Microbes Infect.">
        <title>Comprehensive subspecies identification of 175 nontuberculous mycobacteria species based on 7547 genomic profiles.</title>
        <authorList>
            <person name="Matsumoto Y."/>
            <person name="Kinjo T."/>
            <person name="Motooka D."/>
            <person name="Nabeya D."/>
            <person name="Jung N."/>
            <person name="Uechi K."/>
            <person name="Horii T."/>
            <person name="Iida T."/>
            <person name="Fujita J."/>
            <person name="Nakamura S."/>
        </authorList>
    </citation>
    <scope>NUCLEOTIDE SEQUENCE [LARGE SCALE GENOMIC DNA]</scope>
    <source>
        <strain evidence="1 2">JCM 14742</strain>
    </source>
</reference>
<dbReference type="Proteomes" id="UP000467105">
    <property type="component" value="Chromosome"/>
</dbReference>
<name>A0A7I7YRU5_9MYCO</name>
<accession>A0A7I7YRU5</accession>
<evidence type="ECO:0000313" key="2">
    <source>
        <dbReference type="Proteomes" id="UP000467105"/>
    </source>
</evidence>
<dbReference type="EMBL" id="AP022614">
    <property type="protein sequence ID" value="BBZ43967.1"/>
    <property type="molecule type" value="Genomic_DNA"/>
</dbReference>
<proteinExistence type="predicted"/>
<dbReference type="AlphaFoldDB" id="A0A7I7YRU5"/>
<protein>
    <submittedName>
        <fullName evidence="1">Uncharacterized protein</fullName>
    </submittedName>
</protein>
<evidence type="ECO:0000313" key="1">
    <source>
        <dbReference type="EMBL" id="BBZ43967.1"/>
    </source>
</evidence>